<feature type="repeat" description="PPR" evidence="3">
    <location>
        <begin position="491"/>
        <end position="525"/>
    </location>
</feature>
<feature type="repeat" description="PPR" evidence="3">
    <location>
        <begin position="526"/>
        <end position="560"/>
    </location>
</feature>
<feature type="coiled-coil region" evidence="4">
    <location>
        <begin position="678"/>
        <end position="736"/>
    </location>
</feature>
<feature type="repeat" description="PPR" evidence="3">
    <location>
        <begin position="596"/>
        <end position="630"/>
    </location>
</feature>
<dbReference type="SUPFAM" id="SSF47413">
    <property type="entry name" value="lambda repressor-like DNA-binding domains"/>
    <property type="match status" value="1"/>
</dbReference>
<dbReference type="GO" id="GO:0006355">
    <property type="term" value="P:regulation of DNA-templated transcription"/>
    <property type="evidence" value="ECO:0007669"/>
    <property type="project" value="InterPro"/>
</dbReference>
<dbReference type="PANTHER" id="PTHR46862:SF2">
    <property type="entry name" value="OS02G0611400 PROTEIN"/>
    <property type="match status" value="1"/>
</dbReference>
<evidence type="ECO:0000259" key="7">
    <source>
        <dbReference type="Pfam" id="PF17177"/>
    </source>
</evidence>
<dbReference type="Gene3D" id="1.25.40.10">
    <property type="entry name" value="Tetratricopeptide repeat domain"/>
    <property type="match status" value="3"/>
</dbReference>
<reference evidence="8" key="1">
    <citation type="journal article" date="2011" name="Plant Physiol.">
        <title>Comprehensive sequence analysis of 24,783 barley full-length cDNAs derived from 12 clone libraries.</title>
        <authorList>
            <person name="Matsumoto T."/>
            <person name="Tanaka T."/>
            <person name="Sakai H."/>
            <person name="Amano N."/>
            <person name="Kanamori H."/>
            <person name="Kurita K."/>
            <person name="Kikuta A."/>
            <person name="Kamiya K."/>
            <person name="Yamamoto M."/>
            <person name="Ikawa H."/>
            <person name="Fujii N."/>
            <person name="Hori K."/>
            <person name="Itoh T."/>
            <person name="Sato K."/>
        </authorList>
    </citation>
    <scope>NUCLEOTIDE SEQUENCE</scope>
    <source>
        <tissue evidence="8">Shoot and root</tissue>
    </source>
</reference>
<accession>F2E3F9</accession>
<keyword evidence="6" id="KW-1133">Transmembrane helix</keyword>
<feature type="repeat" description="PPR" evidence="3">
    <location>
        <begin position="456"/>
        <end position="490"/>
    </location>
</feature>
<dbReference type="InterPro" id="IPR010982">
    <property type="entry name" value="Lambda_DNA-bd_dom_sf"/>
</dbReference>
<feature type="domain" description="PROP1-like PPR" evidence="7">
    <location>
        <begin position="508"/>
        <end position="626"/>
    </location>
</feature>
<feature type="transmembrane region" description="Helical" evidence="6">
    <location>
        <begin position="94"/>
        <end position="119"/>
    </location>
</feature>
<proteinExistence type="evidence at transcript level"/>
<evidence type="ECO:0000313" key="8">
    <source>
        <dbReference type="EMBL" id="BAK01881.1"/>
    </source>
</evidence>
<evidence type="ECO:0000256" key="1">
    <source>
        <dbReference type="ARBA" id="ARBA00022737"/>
    </source>
</evidence>
<evidence type="ECO:0000256" key="2">
    <source>
        <dbReference type="ARBA" id="ARBA00022946"/>
    </source>
</evidence>
<keyword evidence="6" id="KW-0472">Membrane</keyword>
<dbReference type="InterPro" id="IPR011990">
    <property type="entry name" value="TPR-like_helical_dom_sf"/>
</dbReference>
<protein>
    <submittedName>
        <fullName evidence="8">Predicted protein</fullName>
    </submittedName>
</protein>
<keyword evidence="1" id="KW-0677">Repeat</keyword>
<evidence type="ECO:0000256" key="6">
    <source>
        <dbReference type="SAM" id="Phobius"/>
    </source>
</evidence>
<dbReference type="PANTHER" id="PTHR46862">
    <property type="entry name" value="OS07G0661900 PROTEIN"/>
    <property type="match status" value="1"/>
</dbReference>
<dbReference type="InterPro" id="IPR007933">
    <property type="entry name" value="Transcrpt_activ_CII"/>
</dbReference>
<dbReference type="EMBL" id="AK370682">
    <property type="protein sequence ID" value="BAK01881.1"/>
    <property type="molecule type" value="mRNA"/>
</dbReference>
<dbReference type="GO" id="GO:0003677">
    <property type="term" value="F:DNA binding"/>
    <property type="evidence" value="ECO:0007669"/>
    <property type="project" value="InterPro"/>
</dbReference>
<dbReference type="Pfam" id="PF17177">
    <property type="entry name" value="PPR_long"/>
    <property type="match status" value="1"/>
</dbReference>
<keyword evidence="4" id="KW-0175">Coiled coil</keyword>
<dbReference type="Gene3D" id="1.10.260.40">
    <property type="entry name" value="lambda repressor-like DNA-binding domains"/>
    <property type="match status" value="1"/>
</dbReference>
<feature type="compositionally biased region" description="Pro residues" evidence="5">
    <location>
        <begin position="151"/>
        <end position="160"/>
    </location>
</feature>
<evidence type="ECO:0000256" key="3">
    <source>
        <dbReference type="PROSITE-ProRule" id="PRU00708"/>
    </source>
</evidence>
<dbReference type="NCBIfam" id="TIGR00756">
    <property type="entry name" value="PPR"/>
    <property type="match status" value="4"/>
</dbReference>
<name>F2E3F9_HORVV</name>
<evidence type="ECO:0000256" key="5">
    <source>
        <dbReference type="SAM" id="MobiDB-lite"/>
    </source>
</evidence>
<dbReference type="Pfam" id="PF05269">
    <property type="entry name" value="Phage_CII"/>
    <property type="match status" value="1"/>
</dbReference>
<organism evidence="8">
    <name type="scientific">Hordeum vulgare subsp. vulgare</name>
    <name type="common">Domesticated barley</name>
    <dbReference type="NCBI Taxonomy" id="112509"/>
    <lineage>
        <taxon>Eukaryota</taxon>
        <taxon>Viridiplantae</taxon>
        <taxon>Streptophyta</taxon>
        <taxon>Embryophyta</taxon>
        <taxon>Tracheophyta</taxon>
        <taxon>Spermatophyta</taxon>
        <taxon>Magnoliopsida</taxon>
        <taxon>Liliopsida</taxon>
        <taxon>Poales</taxon>
        <taxon>Poaceae</taxon>
        <taxon>BOP clade</taxon>
        <taxon>Pooideae</taxon>
        <taxon>Triticodae</taxon>
        <taxon>Triticeae</taxon>
        <taxon>Hordeinae</taxon>
        <taxon>Hordeum</taxon>
    </lineage>
</organism>
<dbReference type="InterPro" id="IPR002885">
    <property type="entry name" value="PPR_rpt"/>
</dbReference>
<dbReference type="Pfam" id="PF01535">
    <property type="entry name" value="PPR"/>
    <property type="match status" value="1"/>
</dbReference>
<feature type="region of interest" description="Disordered" evidence="5">
    <location>
        <begin position="148"/>
        <end position="182"/>
    </location>
</feature>
<evidence type="ECO:0000256" key="4">
    <source>
        <dbReference type="SAM" id="Coils"/>
    </source>
</evidence>
<feature type="repeat" description="PPR" evidence="3">
    <location>
        <begin position="734"/>
        <end position="768"/>
    </location>
</feature>
<keyword evidence="6" id="KW-0812">Transmembrane</keyword>
<keyword evidence="2" id="KW-0809">Transit peptide</keyword>
<dbReference type="AlphaFoldDB" id="F2E3F9"/>
<dbReference type="InterPro" id="IPR033443">
    <property type="entry name" value="PROP1-like_PPR_dom"/>
</dbReference>
<dbReference type="PROSITE" id="PS51375">
    <property type="entry name" value="PPR"/>
    <property type="match status" value="5"/>
</dbReference>
<dbReference type="Pfam" id="PF13812">
    <property type="entry name" value="PPR_3"/>
    <property type="match status" value="1"/>
</dbReference>
<sequence length="788" mass="88365">MVRANKRNEALRIESALLNKIAMLGTEKTAEAVGVDKSQISWWKRDWIPKFSMLLAVLEWGVVDDDMARLARQVAAILTNKRERARGPNRPSRGFSLVTVLGEAFFPAIATAAAMRALLSLSKLARRLPTPLPATRVAAPLLQRHLHADTAPPPQTPPPFASRILQSEESPPPSTELEHAQPAPDPVLDEFLARLVTALRPTLAAAFPTHTRLVLDEMLRLIAEAVLNSLSGADPGPDTVELSDDLWAAVWEVSASVREAMRRDQVRADLRNYLHSDDVKEMTRFAVDVGIRGAMLRELRFKWAREKLEEVEFYRGLDVMHQQADADAADSPAAPPPARLTALPQRKGEVKFKISGLDLSDPKWAEVAERAAESEAHFVPEEAKAVDGKAKKAEEQLLAVEPRKGNPIPAMEEWKEELRPKRVDWLALLERVKARNVELYLKIAEILLDEDSFAANIRDYSKLIDLHSKATHVLDAERILGKMKEKDIAPDILTSITLVHMYSKSGNLEQATRAFDFIEKEGLQPDTRLFTSMISACINAGVPKQAEKLLKKMDELSMKPSRELYMDVMRAYAERNLVDGAQMMRTQMSMAGIEPTLECFTLLIEAYGRAGNPDPAYEAFEQMRKNGHEPDDRCLAGMMTGLMKTNQLDQALKLLLSLKEGVKPGVKTNLVLLDWLSMLQLVQEAEQLVQKIRKAGEEPLEIHVYLADMYAKSRQEEKARKSLKILEEKKRLLKADHFERIIRGLQQGGFWEDAKKYFKMMKSRGFVPSATVEAGVRGVVPPAGRYQG</sequence>